<reference evidence="2" key="1">
    <citation type="submission" date="2015-07" db="EMBL/GenBank/DDBJ databases">
        <title>Adaptation to a free-living lifestyle via gene acquisitions in the diplomonad Trepomonas sp. PC1.</title>
        <authorList>
            <person name="Xu F."/>
            <person name="Jerlstrom-Hultqvist J."/>
            <person name="Kolisko M."/>
            <person name="Simpson A.G.B."/>
            <person name="Roger A.J."/>
            <person name="Svard S.G."/>
            <person name="Andersson J.O."/>
        </authorList>
    </citation>
    <scope>NUCLEOTIDE SEQUENCE</scope>
    <source>
        <strain evidence="2">PC1</strain>
    </source>
</reference>
<dbReference type="EMBL" id="GDID01007238">
    <property type="protein sequence ID" value="JAP89368.1"/>
    <property type="molecule type" value="Transcribed_RNA"/>
</dbReference>
<feature type="non-terminal residue" evidence="2">
    <location>
        <position position="1"/>
    </location>
</feature>
<proteinExistence type="predicted"/>
<feature type="coiled-coil region" evidence="1">
    <location>
        <begin position="258"/>
        <end position="375"/>
    </location>
</feature>
<sequence>QLQQQIVINDKIHKDNLVQMEQIRQHQRDFDDLRQKLSQTQQNLNQQTDQNAQLKLGLVQQENIQKENLQLKFRIQQLETDLQNCKIDVLNANSEKQAQISEFQDQIQRYKNQFQQIDLQIKEKDIQTQIFIQNEQQKADKMFQAMKKEKLQQIEILTKKLTNLQAEFNNKADQLLQKQENLRQSELRCTQLEDQMKNMRDNHQNEIKKLNSQIKQLNDQIFEMRQQPTQNKQIKQSNHSNVSVIPAEPPNPHLEVEIRQHKSTINQLIKERQKLQSEIALLKRENLNLLQQKIQVEAKIPQINLSEQSFQQTKLLQRENEELKRTIADFNDKIDSQKLQNPNLSLEMPENQKKIAKLEAQIEKLQSKLKENELEAMIAGMIKQRGDVTSRRYNVKKILK</sequence>
<gene>
    <name evidence="2" type="ORF">TPC1_31137</name>
</gene>
<dbReference type="Gene3D" id="1.10.287.1490">
    <property type="match status" value="1"/>
</dbReference>
<evidence type="ECO:0000256" key="1">
    <source>
        <dbReference type="SAM" id="Coils"/>
    </source>
</evidence>
<evidence type="ECO:0000313" key="2">
    <source>
        <dbReference type="EMBL" id="JAP89368.1"/>
    </source>
</evidence>
<keyword evidence="1" id="KW-0175">Coiled coil</keyword>
<feature type="coiled-coil region" evidence="1">
    <location>
        <begin position="23"/>
        <end position="227"/>
    </location>
</feature>
<name>A0A146JYY1_9EUKA</name>
<protein>
    <submittedName>
        <fullName evidence="2">Uncharacterized protein</fullName>
    </submittedName>
</protein>
<accession>A0A146JYY1</accession>
<dbReference type="AlphaFoldDB" id="A0A146JYY1"/>
<organism evidence="2">
    <name type="scientific">Trepomonas sp. PC1</name>
    <dbReference type="NCBI Taxonomy" id="1076344"/>
    <lineage>
        <taxon>Eukaryota</taxon>
        <taxon>Metamonada</taxon>
        <taxon>Diplomonadida</taxon>
        <taxon>Hexamitidae</taxon>
        <taxon>Hexamitinae</taxon>
        <taxon>Trepomonas</taxon>
    </lineage>
</organism>